<feature type="domain" description="DUF4785" evidence="1">
    <location>
        <begin position="49"/>
        <end position="204"/>
    </location>
</feature>
<reference evidence="3 4" key="1">
    <citation type="submission" date="2019-04" db="EMBL/GenBank/DDBJ databases">
        <authorList>
            <person name="Hwang J.C."/>
        </authorList>
    </citation>
    <scope>NUCLEOTIDE SEQUENCE [LARGE SCALE GENOMIC DNA]</scope>
    <source>
        <strain evidence="3 4">IMCC35002</strain>
    </source>
</reference>
<organism evidence="3 4">
    <name type="scientific">Ferrimonas aestuarii</name>
    <dbReference type="NCBI Taxonomy" id="2569539"/>
    <lineage>
        <taxon>Bacteria</taxon>
        <taxon>Pseudomonadati</taxon>
        <taxon>Pseudomonadota</taxon>
        <taxon>Gammaproteobacteria</taxon>
        <taxon>Alteromonadales</taxon>
        <taxon>Ferrimonadaceae</taxon>
        <taxon>Ferrimonas</taxon>
    </lineage>
</organism>
<dbReference type="Pfam" id="PF20943">
    <property type="entry name" value="DUF4785_3rd"/>
    <property type="match status" value="1"/>
</dbReference>
<dbReference type="PROSITE" id="PS51257">
    <property type="entry name" value="PROKAR_LIPOPROTEIN"/>
    <property type="match status" value="1"/>
</dbReference>
<dbReference type="AlphaFoldDB" id="A0A4U1BQR7"/>
<keyword evidence="4" id="KW-1185">Reference proteome</keyword>
<name>A0A4U1BQR7_9GAMM</name>
<accession>A0A4U1BQR7</accession>
<dbReference type="OrthoDB" id="6284234at2"/>
<sequence>MTRTLIAITLLSTLVGCGSDSTTNAESASYPLAPPQSLSAPSEFQSATTETQSVRYTADLYGSGASVSQFLEPEFSVQSSTELWKTVTGAELNRGVTLPLTQGSSLIRLSPGWDNRSGTLIRAEQIAPGSVTLLADGKVALNQSSAAKSQPSLLSPIAIEGRASTQLANQSVFAISDQVVAGDYQLSVSDRLDPNGLYYLHVNEKGSPYSLTAKVSPVANSSQFAISTTLGAEALPLGSEISATLQLPQGKLIHLPVVRSENGHIFDLPNSLKTQAPAHTIVLSTESNIDGTVVQRNIKAAVKPKLMTASFGEQLNATWQQQALASIVLPVTVSQAGRYQVSVVLEATAADGQKHPAQQLNLARWLEAGDHQFDLTVDNDLLTQHGLTAPFGIALIELKDQSQLATLDQQQLTLELNPTSR</sequence>
<dbReference type="InterPro" id="IPR031979">
    <property type="entry name" value="DUF4785_N"/>
</dbReference>
<comment type="caution">
    <text evidence="3">The sequence shown here is derived from an EMBL/GenBank/DDBJ whole genome shotgun (WGS) entry which is preliminary data.</text>
</comment>
<evidence type="ECO:0000313" key="3">
    <source>
        <dbReference type="EMBL" id="TKB57411.1"/>
    </source>
</evidence>
<dbReference type="Gene3D" id="2.60.40.3870">
    <property type="entry name" value="Uncharacterised protein PF16024, DUF4785"/>
    <property type="match status" value="1"/>
</dbReference>
<dbReference type="Gene3D" id="2.60.120.1370">
    <property type="match status" value="1"/>
</dbReference>
<evidence type="ECO:0000259" key="1">
    <source>
        <dbReference type="Pfam" id="PF16024"/>
    </source>
</evidence>
<protein>
    <submittedName>
        <fullName evidence="3">DUF4785 family protein</fullName>
    </submittedName>
</protein>
<dbReference type="EMBL" id="SWCJ01000002">
    <property type="protein sequence ID" value="TKB57411.1"/>
    <property type="molecule type" value="Genomic_DNA"/>
</dbReference>
<dbReference type="Pfam" id="PF16024">
    <property type="entry name" value="DUF4785_1st"/>
    <property type="match status" value="1"/>
</dbReference>
<dbReference type="Proteomes" id="UP000305675">
    <property type="component" value="Unassembled WGS sequence"/>
</dbReference>
<evidence type="ECO:0000259" key="2">
    <source>
        <dbReference type="Pfam" id="PF20943"/>
    </source>
</evidence>
<proteinExistence type="predicted"/>
<dbReference type="RefSeq" id="WP_136862057.1">
    <property type="nucleotide sequence ID" value="NZ_SWCJ01000002.1"/>
</dbReference>
<gene>
    <name evidence="3" type="ORF">FCL42_03810</name>
</gene>
<dbReference type="InterPro" id="IPR048295">
    <property type="entry name" value="DUF4785_C"/>
</dbReference>
<evidence type="ECO:0000313" key="4">
    <source>
        <dbReference type="Proteomes" id="UP000305675"/>
    </source>
</evidence>
<feature type="domain" description="DUF4785" evidence="2">
    <location>
        <begin position="309"/>
        <end position="416"/>
    </location>
</feature>